<dbReference type="GO" id="GO:0048015">
    <property type="term" value="P:phosphatidylinositol-mediated signaling"/>
    <property type="evidence" value="ECO:0007669"/>
    <property type="project" value="TreeGrafter"/>
</dbReference>
<organism evidence="9 10">
    <name type="scientific">Caenorhabditis bovis</name>
    <dbReference type="NCBI Taxonomy" id="2654633"/>
    <lineage>
        <taxon>Eukaryota</taxon>
        <taxon>Metazoa</taxon>
        <taxon>Ecdysozoa</taxon>
        <taxon>Nematoda</taxon>
        <taxon>Chromadorea</taxon>
        <taxon>Rhabditida</taxon>
        <taxon>Rhabditina</taxon>
        <taxon>Rhabditomorpha</taxon>
        <taxon>Rhabditoidea</taxon>
        <taxon>Rhabditidae</taxon>
        <taxon>Peloderinae</taxon>
        <taxon>Caenorhabditis</taxon>
    </lineage>
</organism>
<dbReference type="FunFam" id="1.10.1070.11:FF:000016">
    <property type="entry name" value="PIK1p Phosphatidylinositol 4-kinase"/>
    <property type="match status" value="1"/>
</dbReference>
<evidence type="ECO:0000256" key="5">
    <source>
        <dbReference type="ARBA" id="ARBA00036767"/>
    </source>
</evidence>
<evidence type="ECO:0000313" key="9">
    <source>
        <dbReference type="EMBL" id="CAB3410122.1"/>
    </source>
</evidence>
<dbReference type="GO" id="GO:0005741">
    <property type="term" value="C:mitochondrial outer membrane"/>
    <property type="evidence" value="ECO:0007669"/>
    <property type="project" value="UniProtKB-SubCell"/>
</dbReference>
<comment type="subcellular location">
    <subcellularLocation>
        <location evidence="1">Mitochondrion outer membrane</location>
        <topology evidence="1">Peripheral membrane protein</topology>
    </subcellularLocation>
    <subcellularLocation>
        <location evidence="6">Rough endoplasmic reticulum membrane</location>
        <topology evidence="6">Peripheral membrane protein</topology>
    </subcellularLocation>
</comment>
<dbReference type="AlphaFoldDB" id="A0A8S1F8J1"/>
<dbReference type="GO" id="GO:0046854">
    <property type="term" value="P:phosphatidylinositol phosphate biosynthetic process"/>
    <property type="evidence" value="ECO:0007669"/>
    <property type="project" value="InterPro"/>
</dbReference>
<dbReference type="EMBL" id="CADEPM010000010">
    <property type="protein sequence ID" value="CAB3410122.1"/>
    <property type="molecule type" value="Genomic_DNA"/>
</dbReference>
<evidence type="ECO:0000256" key="3">
    <source>
        <dbReference type="ARBA" id="ARBA00022679"/>
    </source>
</evidence>
<dbReference type="PANTHER" id="PTHR10048">
    <property type="entry name" value="PHOSPHATIDYLINOSITOL KINASE"/>
    <property type="match status" value="1"/>
</dbReference>
<dbReference type="EC" id="2.7.1.67" evidence="2"/>
<dbReference type="InterPro" id="IPR015433">
    <property type="entry name" value="PI3/4_kinase"/>
</dbReference>
<comment type="caution">
    <text evidence="9">The sequence shown here is derived from an EMBL/GenBank/DDBJ whole genome shotgun (WGS) entry which is preliminary data.</text>
</comment>
<evidence type="ECO:0000256" key="1">
    <source>
        <dbReference type="ARBA" id="ARBA00004450"/>
    </source>
</evidence>
<keyword evidence="3" id="KW-0808">Transferase</keyword>
<dbReference type="InterPro" id="IPR000403">
    <property type="entry name" value="PI3/4_kinase_cat_dom"/>
</dbReference>
<keyword evidence="4" id="KW-0418">Kinase</keyword>
<dbReference type="Gene3D" id="1.10.1070.11">
    <property type="entry name" value="Phosphatidylinositol 3-/4-kinase, catalytic domain"/>
    <property type="match status" value="1"/>
</dbReference>
<protein>
    <recommendedName>
        <fullName evidence="7">Phosphatidylinositol 4-kinase beta</fullName>
        <ecNumber evidence="2">2.7.1.67</ecNumber>
    </recommendedName>
</protein>
<dbReference type="Proteomes" id="UP000494206">
    <property type="component" value="Unassembled WGS sequence"/>
</dbReference>
<dbReference type="InterPro" id="IPR036940">
    <property type="entry name" value="PI3/4_kinase_cat_sf"/>
</dbReference>
<dbReference type="InterPro" id="IPR011009">
    <property type="entry name" value="Kinase-like_dom_sf"/>
</dbReference>
<evidence type="ECO:0000256" key="6">
    <source>
        <dbReference type="ARBA" id="ARBA00037860"/>
    </source>
</evidence>
<evidence type="ECO:0000256" key="2">
    <source>
        <dbReference type="ARBA" id="ARBA00012169"/>
    </source>
</evidence>
<dbReference type="SMART" id="SM00146">
    <property type="entry name" value="PI3Kc"/>
    <property type="match status" value="1"/>
</dbReference>
<dbReference type="PROSITE" id="PS50290">
    <property type="entry name" value="PI3_4_KINASE_3"/>
    <property type="match status" value="1"/>
</dbReference>
<comment type="catalytic activity">
    <reaction evidence="5">
        <text>a 1,2-diacyl-sn-glycero-3-phospho-(1D-myo-inositol) + ATP = a 1,2-diacyl-sn-glycero-3-phospho-(1D-myo-inositol 4-phosphate) + ADP + H(+)</text>
        <dbReference type="Rhea" id="RHEA:19877"/>
        <dbReference type="ChEBI" id="CHEBI:15378"/>
        <dbReference type="ChEBI" id="CHEBI:30616"/>
        <dbReference type="ChEBI" id="CHEBI:57880"/>
        <dbReference type="ChEBI" id="CHEBI:58178"/>
        <dbReference type="ChEBI" id="CHEBI:456216"/>
        <dbReference type="EC" id="2.7.1.67"/>
    </reaction>
    <physiologicalReaction direction="left-to-right" evidence="5">
        <dbReference type="Rhea" id="RHEA:19878"/>
    </physiologicalReaction>
</comment>
<proteinExistence type="predicted"/>
<dbReference type="SUPFAM" id="SSF56112">
    <property type="entry name" value="Protein kinase-like (PK-like)"/>
    <property type="match status" value="1"/>
</dbReference>
<feature type="domain" description="PI3K/PI4K catalytic" evidence="8">
    <location>
        <begin position="306"/>
        <end position="581"/>
    </location>
</feature>
<dbReference type="CDD" id="cd05168">
    <property type="entry name" value="PI4Kc_III_beta"/>
    <property type="match status" value="1"/>
</dbReference>
<dbReference type="OrthoDB" id="10264149at2759"/>
<keyword evidence="10" id="KW-1185">Reference proteome</keyword>
<name>A0A8S1F8J1_9PELO</name>
<dbReference type="Gene3D" id="3.30.1010.10">
    <property type="entry name" value="Phosphatidylinositol 3-kinase Catalytic Subunit, Chain A, domain 4"/>
    <property type="match status" value="1"/>
</dbReference>
<dbReference type="GO" id="GO:0004430">
    <property type="term" value="F:1-phosphatidylinositol 4-kinase activity"/>
    <property type="evidence" value="ECO:0007669"/>
    <property type="project" value="UniProtKB-EC"/>
</dbReference>
<reference evidence="9 10" key="1">
    <citation type="submission" date="2020-04" db="EMBL/GenBank/DDBJ databases">
        <authorList>
            <person name="Laetsch R D."/>
            <person name="Stevens L."/>
            <person name="Kumar S."/>
            <person name="Blaxter L. M."/>
        </authorList>
    </citation>
    <scope>NUCLEOTIDE SEQUENCE [LARGE SCALE GENOMIC DNA]</scope>
</reference>
<evidence type="ECO:0000313" key="10">
    <source>
        <dbReference type="Proteomes" id="UP000494206"/>
    </source>
</evidence>
<evidence type="ECO:0000256" key="4">
    <source>
        <dbReference type="ARBA" id="ARBA00022777"/>
    </source>
</evidence>
<dbReference type="Pfam" id="PF21245">
    <property type="entry name" value="PI4KB-PIK1_PIK"/>
    <property type="match status" value="1"/>
</dbReference>
<accession>A0A8S1F8J1</accession>
<dbReference type="InterPro" id="IPR049160">
    <property type="entry name" value="PI4KB-PIK1_PIK"/>
</dbReference>
<evidence type="ECO:0000259" key="8">
    <source>
        <dbReference type="PROSITE" id="PS50290"/>
    </source>
</evidence>
<dbReference type="Pfam" id="PF00454">
    <property type="entry name" value="PI3_PI4_kinase"/>
    <property type="match status" value="1"/>
</dbReference>
<evidence type="ECO:0000256" key="7">
    <source>
        <dbReference type="ARBA" id="ARBA00039877"/>
    </source>
</evidence>
<gene>
    <name evidence="9" type="ORF">CBOVIS_LOCUS11685</name>
</gene>
<dbReference type="GO" id="GO:0030867">
    <property type="term" value="C:rough endoplasmic reticulum membrane"/>
    <property type="evidence" value="ECO:0007669"/>
    <property type="project" value="UniProtKB-SubCell"/>
</dbReference>
<sequence length="596" mass="68148">MSAEIKIENGDSDGDNVQFTKPLVEPLSWTMRLIASDSFNAPMAIEYLHILHDKASLSKLGKRLFYLPANEVDFFLPQLMYMYVNKIDAASVSHAYIESRNQDNPQFSILCSWLLDCYIPAVLPGKLPNHAMMLRGMMRNDSALYEIKPLEASENINECGVQPLSEVPTTSELINFEHRFVERLTTIGRKLAIAHLADSKHKKMSALKLELQLLNNMLPAPVWIPFAEDHYILQICYEESSVLNSKDKVPYIMFAEVLRSSERSKIKIPHKKSTEMEKNNAGTPTKVKFYHDTSDPSAAVFAESWHDKRERIRACSNYGGYDEWDLIPVIVKYGDDLTQESFAQQLLQTFKDLWREEGVPLYVRPYKIVCVGPEAGLIEPVLDTLSLHQIKRHLTNVFRQKGIPLTPTLRNHFEDMFGPPGSERYVNAQKNFIQSTAAYSLISYFLQLKDRHNGNILLDLEGHLIHIDYGFLLSSSPRNLGFETAPFKLTTELIDVMGGYDSDMFLYYKSLLLRGLMAARKHHRRIVSLAEIMSNGSKMQCFRAGPETVRSLEARFHVSSTDEQLQQLVDALVDGSRDSYTTRFYDSFQYYTNGIH</sequence>
<dbReference type="InterPro" id="IPR057754">
    <property type="entry name" value="PI4-kinase_beta/PIK1_cat"/>
</dbReference>
<dbReference type="PANTHER" id="PTHR10048:SF22">
    <property type="entry name" value="PHOSPHATIDYLINOSITOL 4-KINASE BETA"/>
    <property type="match status" value="1"/>
</dbReference>